<dbReference type="HOGENOM" id="CLU_2980510_0_0_1"/>
<gene>
    <name evidence="2" type="ORF">SERLADRAFT_388329</name>
</gene>
<reference evidence="2" key="1">
    <citation type="submission" date="2011-04" db="EMBL/GenBank/DDBJ databases">
        <title>Evolution of plant cell wall degrading machinery underlies the functional diversity of forest fungi.</title>
        <authorList>
            <consortium name="US DOE Joint Genome Institute (JGI-PGF)"/>
            <person name="Eastwood D.C."/>
            <person name="Floudas D."/>
            <person name="Binder M."/>
            <person name="Majcherczyk A."/>
            <person name="Schneider P."/>
            <person name="Aerts A."/>
            <person name="Asiegbu F.O."/>
            <person name="Baker S.E."/>
            <person name="Barry K."/>
            <person name="Bendiksby M."/>
            <person name="Blumentritt M."/>
            <person name="Coutinho P.M."/>
            <person name="Cullen D."/>
            <person name="Cullen D."/>
            <person name="Gathman A."/>
            <person name="Goodell B."/>
            <person name="Henrissat B."/>
            <person name="Ihrmark K."/>
            <person name="Kauserud H."/>
            <person name="Kohler A."/>
            <person name="LaButti K."/>
            <person name="Lapidus A."/>
            <person name="Lavin J.L."/>
            <person name="Lee Y.-H."/>
            <person name="Lindquist E."/>
            <person name="Lilly W."/>
            <person name="Lucas S."/>
            <person name="Morin E."/>
            <person name="Murat C."/>
            <person name="Oguiza J.A."/>
            <person name="Park J."/>
            <person name="Pisabarro A.G."/>
            <person name="Riley R."/>
            <person name="Rosling A."/>
            <person name="Salamov A."/>
            <person name="Schmidt O."/>
            <person name="Schmutz J."/>
            <person name="Skrede I."/>
            <person name="Stenlid J."/>
            <person name="Wiebenga A."/>
            <person name="Xie X."/>
            <person name="Kues U."/>
            <person name="Hibbett D.S."/>
            <person name="Hoffmeister D."/>
            <person name="Hogberg N."/>
            <person name="Martin F."/>
            <person name="Grigoriev I.V."/>
            <person name="Watkinson S.C."/>
        </authorList>
    </citation>
    <scope>NUCLEOTIDE SEQUENCE</scope>
    <source>
        <strain evidence="2">S7.9</strain>
    </source>
</reference>
<dbReference type="Proteomes" id="UP000008064">
    <property type="component" value="Unassembled WGS sequence"/>
</dbReference>
<dbReference type="AlphaFoldDB" id="F8NU47"/>
<organism>
    <name type="scientific">Serpula lacrymans var. lacrymans (strain S7.9)</name>
    <name type="common">Dry rot fungus</name>
    <dbReference type="NCBI Taxonomy" id="578457"/>
    <lineage>
        <taxon>Eukaryota</taxon>
        <taxon>Fungi</taxon>
        <taxon>Dikarya</taxon>
        <taxon>Basidiomycota</taxon>
        <taxon>Agaricomycotina</taxon>
        <taxon>Agaricomycetes</taxon>
        <taxon>Agaricomycetidae</taxon>
        <taxon>Boletales</taxon>
        <taxon>Coniophorineae</taxon>
        <taxon>Serpulaceae</taxon>
        <taxon>Serpula</taxon>
    </lineage>
</organism>
<dbReference type="GeneID" id="18811326"/>
<feature type="compositionally biased region" description="Polar residues" evidence="1">
    <location>
        <begin position="15"/>
        <end position="29"/>
    </location>
</feature>
<dbReference type="KEGG" id="sla:SERLADRAFT_388329"/>
<feature type="region of interest" description="Disordered" evidence="1">
    <location>
        <begin position="1"/>
        <end position="31"/>
    </location>
</feature>
<protein>
    <submittedName>
        <fullName evidence="2">Uncharacterized protein</fullName>
    </submittedName>
</protein>
<accession>F8NU47</accession>
<name>F8NU47_SERL9</name>
<evidence type="ECO:0000256" key="1">
    <source>
        <dbReference type="SAM" id="MobiDB-lite"/>
    </source>
</evidence>
<dbReference type="RefSeq" id="XP_007317935.1">
    <property type="nucleotide sequence ID" value="XM_007317873.1"/>
</dbReference>
<sequence length="58" mass="6248">MDMATRELEGVVSLSKKQSAKNCGHTQITGAVDGGHQALTLKARSRGEAPLHSQYLLR</sequence>
<proteinExistence type="predicted"/>
<evidence type="ECO:0000313" key="2">
    <source>
        <dbReference type="EMBL" id="EGO25813.1"/>
    </source>
</evidence>
<dbReference type="EMBL" id="GL945433">
    <property type="protein sequence ID" value="EGO25813.1"/>
    <property type="molecule type" value="Genomic_DNA"/>
</dbReference>